<dbReference type="EMBL" id="CP017111">
    <property type="protein sequence ID" value="AOO65040.1"/>
    <property type="molecule type" value="Genomic_DNA"/>
</dbReference>
<evidence type="ECO:0000313" key="2">
    <source>
        <dbReference type="EMBL" id="AOO65040.1"/>
    </source>
</evidence>
<dbReference type="STRING" id="1193502.SHALO_1262"/>
<sequence>MKNLIVRLNPSTLPNAGEMGYSQISIVEPGRMAYISGQVAWRPDGQTVPKGLAEQMSIVSLNAKAALDAVGATPHDVVIARIYVVNLTPERLEELMPSFLATFEGAQPCVTGVGVATLAAPDLQVEMELVVRLPN</sequence>
<dbReference type="PANTHER" id="PTHR11803:SF58">
    <property type="entry name" value="PROTEIN HMF1-RELATED"/>
    <property type="match status" value="1"/>
</dbReference>
<dbReference type="KEGG" id="shal:SHALO_1262"/>
<keyword evidence="3" id="KW-1185">Reference proteome</keyword>
<dbReference type="InterPro" id="IPR006175">
    <property type="entry name" value="YjgF/YER057c/UK114"/>
</dbReference>
<reference evidence="3" key="1">
    <citation type="submission" date="2016-08" db="EMBL/GenBank/DDBJ databases">
        <title>Complete genome sequence of the organohalide-respiring Epsilonproteobacterium Sulfurospirillum halorespirans.</title>
        <authorList>
            <person name="Goris T."/>
            <person name="Zimmermann J."/>
            <person name="Schenz B."/>
            <person name="Lemos M."/>
            <person name="Hackermueller J."/>
            <person name="Diekert G."/>
        </authorList>
    </citation>
    <scope>NUCLEOTIDE SEQUENCE [LARGE SCALE GENOMIC DNA]</scope>
    <source>
        <strain>DSM 13726</strain>
        <strain evidence="3">PCE-M2</strain>
    </source>
</reference>
<name>A0A1D7TJD8_9BACT</name>
<evidence type="ECO:0000256" key="1">
    <source>
        <dbReference type="ARBA" id="ARBA00010552"/>
    </source>
</evidence>
<dbReference type="InterPro" id="IPR035959">
    <property type="entry name" value="RutC-like_sf"/>
</dbReference>
<proteinExistence type="inferred from homology"/>
<dbReference type="Gene3D" id="3.30.1330.40">
    <property type="entry name" value="RutC-like"/>
    <property type="match status" value="1"/>
</dbReference>
<dbReference type="Proteomes" id="UP000094609">
    <property type="component" value="Chromosome"/>
</dbReference>
<dbReference type="GO" id="GO:0005829">
    <property type="term" value="C:cytosol"/>
    <property type="evidence" value="ECO:0007669"/>
    <property type="project" value="TreeGrafter"/>
</dbReference>
<dbReference type="CDD" id="cd00448">
    <property type="entry name" value="YjgF_YER057c_UK114_family"/>
    <property type="match status" value="1"/>
</dbReference>
<gene>
    <name evidence="2" type="ORF">SHALO_1262</name>
</gene>
<organism evidence="2 3">
    <name type="scientific">Sulfurospirillum halorespirans DSM 13726</name>
    <dbReference type="NCBI Taxonomy" id="1193502"/>
    <lineage>
        <taxon>Bacteria</taxon>
        <taxon>Pseudomonadati</taxon>
        <taxon>Campylobacterota</taxon>
        <taxon>Epsilonproteobacteria</taxon>
        <taxon>Campylobacterales</taxon>
        <taxon>Sulfurospirillaceae</taxon>
        <taxon>Sulfurospirillum</taxon>
    </lineage>
</organism>
<dbReference type="RefSeq" id="WP_069477857.1">
    <property type="nucleotide sequence ID" value="NZ_CP017111.1"/>
</dbReference>
<dbReference type="GO" id="GO:0019239">
    <property type="term" value="F:deaminase activity"/>
    <property type="evidence" value="ECO:0007669"/>
    <property type="project" value="TreeGrafter"/>
</dbReference>
<dbReference type="PATRIC" id="fig|1193502.14.peg.1281"/>
<evidence type="ECO:0000313" key="3">
    <source>
        <dbReference type="Proteomes" id="UP000094609"/>
    </source>
</evidence>
<dbReference type="SUPFAM" id="SSF55298">
    <property type="entry name" value="YjgF-like"/>
    <property type="match status" value="1"/>
</dbReference>
<dbReference type="PANTHER" id="PTHR11803">
    <property type="entry name" value="2-IMINOBUTANOATE/2-IMINOPROPANOATE DEAMINASE RIDA"/>
    <property type="match status" value="1"/>
</dbReference>
<dbReference type="Pfam" id="PF01042">
    <property type="entry name" value="Ribonuc_L-PSP"/>
    <property type="match status" value="1"/>
</dbReference>
<accession>A0A1D7TJD8</accession>
<comment type="similarity">
    <text evidence="1">Belongs to the RutC family.</text>
</comment>
<dbReference type="AlphaFoldDB" id="A0A1D7TJD8"/>
<protein>
    <submittedName>
        <fullName evidence="2">Endoribonuclease L-PSP</fullName>
    </submittedName>
</protein>